<feature type="region of interest" description="Disordered" evidence="1">
    <location>
        <begin position="261"/>
        <end position="291"/>
    </location>
</feature>
<protein>
    <submittedName>
        <fullName evidence="3">Muniscin mu homology domain containing protein</fullName>
    </submittedName>
</protein>
<feature type="domain" description="MHD" evidence="2">
    <location>
        <begin position="530"/>
        <end position="787"/>
    </location>
</feature>
<dbReference type="InterPro" id="IPR028565">
    <property type="entry name" value="MHD"/>
</dbReference>
<organism evidence="3 5">
    <name type="scientific">Nitzschia inconspicua</name>
    <dbReference type="NCBI Taxonomy" id="303405"/>
    <lineage>
        <taxon>Eukaryota</taxon>
        <taxon>Sar</taxon>
        <taxon>Stramenopiles</taxon>
        <taxon>Ochrophyta</taxon>
        <taxon>Bacillariophyta</taxon>
        <taxon>Bacillariophyceae</taxon>
        <taxon>Bacillariophycidae</taxon>
        <taxon>Bacillariales</taxon>
        <taxon>Bacillariaceae</taxon>
        <taxon>Nitzschia</taxon>
    </lineage>
</organism>
<dbReference type="EMBL" id="JAGRRH010000071">
    <property type="protein sequence ID" value="KAG7337878.1"/>
    <property type="molecule type" value="Genomic_DNA"/>
</dbReference>
<dbReference type="EMBL" id="JAGRRH010000012">
    <property type="protein sequence ID" value="KAG7362266.1"/>
    <property type="molecule type" value="Genomic_DNA"/>
</dbReference>
<dbReference type="PROSITE" id="PS51072">
    <property type="entry name" value="MHD"/>
    <property type="match status" value="1"/>
</dbReference>
<comment type="caution">
    <text evidence="3">The sequence shown here is derived from an EMBL/GenBank/DDBJ whole genome shotgun (WGS) entry which is preliminary data.</text>
</comment>
<reference evidence="3" key="1">
    <citation type="journal article" date="2021" name="Sci. Rep.">
        <title>Diploid genomic architecture of Nitzschia inconspicua, an elite biomass production diatom.</title>
        <authorList>
            <person name="Oliver A."/>
            <person name="Podell S."/>
            <person name="Pinowska A."/>
            <person name="Traller J.C."/>
            <person name="Smith S.R."/>
            <person name="McClure R."/>
            <person name="Beliaev A."/>
            <person name="Bohutskyi P."/>
            <person name="Hill E.A."/>
            <person name="Rabines A."/>
            <person name="Zheng H."/>
            <person name="Allen L.Z."/>
            <person name="Kuo A."/>
            <person name="Grigoriev I.V."/>
            <person name="Allen A.E."/>
            <person name="Hazlebeck D."/>
            <person name="Allen E.E."/>
        </authorList>
    </citation>
    <scope>NUCLEOTIDE SEQUENCE</scope>
    <source>
        <strain evidence="3">Hildebrandi</strain>
    </source>
</reference>
<feature type="region of interest" description="Disordered" evidence="1">
    <location>
        <begin position="327"/>
        <end position="512"/>
    </location>
</feature>
<evidence type="ECO:0000256" key="1">
    <source>
        <dbReference type="SAM" id="MobiDB-lite"/>
    </source>
</evidence>
<sequence length="787" mass="85751">MYLQHSQAVPSLEFASLSILHKTDISGGSLTCHIGEPLILPSPLSTFSLSLCMECLTELHLYINSFLKASSGNKGNNSNNYSSSLRPFLQDDESLILGGGSNKNKENNKSNNTNDVQIQTFRPQAGHGIALHYRLIRDRSKLSSVFPFVRNASKTLATSKNPAGLEKDVNALLLCVGMTGIPVMFGATPLVYSIQLRMDDCIRILSQHGPSINSESATVSSGDVSAAKSLLTTLLLTEDEDRMTNTMADAPNRLVLAEDEGAGSSGGGLLGTNRRKSTENNNSMGMAGEENPLLVNSADQARVIVERLAVLSVCESDTLFRKFEGRNKEAERGSGKKRLRKTTKDADLDGFDFRGTPRSSRNVISTSASLSGTTTTTLPSSESSVSMLSTHSSGSNLALKGPRKDTSSRVANKTPPLLRPSKDDARSRRATMGQQLGANSRDRNTGSRRSGTVGINGGASVFGSSTHSKQSVRSVQSDIASFTSRQSHSQASNQNFDPFQDIAEHNPDSRHGNDAMDISRNDFTAAGPAKVLVNVALNEDLTCFYKLSKMSSCSVEGVVQVQVKSNIDQGVPFFLLLRDPSKHIQSIQENRKFADSMADSLASEPVSTRPDYMFTISVPKADNYFPVMRYKCGSELRPVPIRVQTRVRMEDEHWRVALQISSNPHNEDNLTDLTIIMGVPPAVKGESLTTSPPGGVWNSSKRSVIWCVSELGGGEKFQLQAKFEVDPDAPKEVDGDKPKFPVLVRCQCMYAQLSDVEVDVRDIPQVVNADVKMKLARRFRLSHRERP</sequence>
<accession>A0A9K3K7L5</accession>
<dbReference type="PANTHER" id="PTHR37769">
    <property type="entry name" value="OS08G0243900 PROTEIN"/>
    <property type="match status" value="1"/>
</dbReference>
<dbReference type="Proteomes" id="UP000693970">
    <property type="component" value="Unassembled WGS sequence"/>
</dbReference>
<evidence type="ECO:0000313" key="3">
    <source>
        <dbReference type="EMBL" id="KAG7337878.1"/>
    </source>
</evidence>
<evidence type="ECO:0000259" key="2">
    <source>
        <dbReference type="PROSITE" id="PS51072"/>
    </source>
</evidence>
<gene>
    <name evidence="3" type="ORF">IV203_017755</name>
    <name evidence="4" type="ORF">IV203_025932</name>
</gene>
<dbReference type="Pfam" id="PF10291">
    <property type="entry name" value="muHD"/>
    <property type="match status" value="1"/>
</dbReference>
<dbReference type="OrthoDB" id="43280at2759"/>
<reference evidence="3" key="2">
    <citation type="submission" date="2021-04" db="EMBL/GenBank/DDBJ databases">
        <authorList>
            <person name="Podell S."/>
        </authorList>
    </citation>
    <scope>NUCLEOTIDE SEQUENCE</scope>
    <source>
        <strain evidence="3">Hildebrandi</strain>
    </source>
</reference>
<keyword evidence="5" id="KW-1185">Reference proteome</keyword>
<dbReference type="AlphaFoldDB" id="A0A9K3K7L5"/>
<dbReference type="CDD" id="cd09257">
    <property type="entry name" value="AP_muniscins_like_MHD"/>
    <property type="match status" value="1"/>
</dbReference>
<dbReference type="PANTHER" id="PTHR37769:SF1">
    <property type="entry name" value="OS08G0243900 PROTEIN"/>
    <property type="match status" value="1"/>
</dbReference>
<proteinExistence type="predicted"/>
<feature type="compositionally biased region" description="Basic and acidic residues" evidence="1">
    <location>
        <begin position="502"/>
        <end position="512"/>
    </location>
</feature>
<evidence type="ECO:0000313" key="4">
    <source>
        <dbReference type="EMBL" id="KAG7362266.1"/>
    </source>
</evidence>
<dbReference type="InterPro" id="IPR018808">
    <property type="entry name" value="Muniscin_C"/>
</dbReference>
<feature type="compositionally biased region" description="Polar residues" evidence="1">
    <location>
        <begin position="462"/>
        <end position="497"/>
    </location>
</feature>
<name>A0A9K3K7L5_9STRA</name>
<evidence type="ECO:0000313" key="5">
    <source>
        <dbReference type="Proteomes" id="UP000693970"/>
    </source>
</evidence>
<feature type="compositionally biased region" description="Low complexity" evidence="1">
    <location>
        <begin position="365"/>
        <end position="395"/>
    </location>
</feature>